<evidence type="ECO:0000256" key="6">
    <source>
        <dbReference type="HAMAP-Rule" id="MF_01401"/>
    </source>
</evidence>
<evidence type="ECO:0000256" key="4">
    <source>
        <dbReference type="ARBA" id="ARBA00047806"/>
    </source>
</evidence>
<dbReference type="PANTHER" id="PTHR43774">
    <property type="entry name" value="PEPTIDE METHIONINE SULFOXIDE REDUCTASE"/>
    <property type="match status" value="1"/>
</dbReference>
<evidence type="ECO:0000256" key="1">
    <source>
        <dbReference type="ARBA" id="ARBA00005591"/>
    </source>
</evidence>
<dbReference type="EC" id="1.8.4.11" evidence="6"/>
<organism evidence="8 9">
    <name type="scientific">Salinicoccus halitifaciens</name>
    <dbReference type="NCBI Taxonomy" id="1073415"/>
    <lineage>
        <taxon>Bacteria</taxon>
        <taxon>Bacillati</taxon>
        <taxon>Bacillota</taxon>
        <taxon>Bacilli</taxon>
        <taxon>Bacillales</taxon>
        <taxon>Staphylococcaceae</taxon>
        <taxon>Salinicoccus</taxon>
    </lineage>
</organism>
<name>A0ABV2E6J7_9STAP</name>
<reference evidence="8 9" key="1">
    <citation type="submission" date="2024-05" db="EMBL/GenBank/DDBJ databases">
        <title>Genomic Encyclopedia of Type Strains, Phase IV (KMG-IV): sequencing the most valuable type-strain genomes for metagenomic binning, comparative biology and taxonomic classification.</title>
        <authorList>
            <person name="Goeker M."/>
        </authorList>
    </citation>
    <scope>NUCLEOTIDE SEQUENCE [LARGE SCALE GENOMIC DNA]</scope>
    <source>
        <strain evidence="8 9">DSM 25286</strain>
    </source>
</reference>
<dbReference type="EMBL" id="JBDZDV010000001">
    <property type="protein sequence ID" value="MET3109936.1"/>
    <property type="molecule type" value="Genomic_DNA"/>
</dbReference>
<evidence type="ECO:0000256" key="2">
    <source>
        <dbReference type="ARBA" id="ARBA00023002"/>
    </source>
</evidence>
<evidence type="ECO:0000256" key="5">
    <source>
        <dbReference type="ARBA" id="ARBA00048782"/>
    </source>
</evidence>
<dbReference type="Proteomes" id="UP001549019">
    <property type="component" value="Unassembled WGS sequence"/>
</dbReference>
<dbReference type="InterPro" id="IPR002569">
    <property type="entry name" value="Met_Sox_Rdtase_MsrA_dom"/>
</dbReference>
<sequence>MAKATLGGGCFWCLVKPFDQWDGVNSVISGYSNGEVDNPTYAQVSTGTTGHIETVQIDYDEDVISYEEILQIFFKTFDPTDVEGQFGDRGSQYMPAVLYHNEAQKETAERVIKELDDSNVFDKPINTPVLPFKSFYEAEEEHQDFYKKNKGHYNAYYKGSGRKSFLENHWSESE</sequence>
<accession>A0ABV2E6J7</accession>
<comment type="similarity">
    <text evidence="1 6">Belongs to the MsrA Met sulfoxide reductase family.</text>
</comment>
<keyword evidence="9" id="KW-1185">Reference proteome</keyword>
<proteinExistence type="inferred from homology"/>
<dbReference type="SUPFAM" id="SSF55068">
    <property type="entry name" value="Peptide methionine sulfoxide reductase"/>
    <property type="match status" value="1"/>
</dbReference>
<dbReference type="GO" id="GO:0008113">
    <property type="term" value="F:peptide-methionine (S)-S-oxide reductase activity"/>
    <property type="evidence" value="ECO:0007669"/>
    <property type="project" value="UniProtKB-EC"/>
</dbReference>
<dbReference type="InterPro" id="IPR036509">
    <property type="entry name" value="Met_Sox_Rdtase_MsrA_sf"/>
</dbReference>
<feature type="active site" evidence="6">
    <location>
        <position position="10"/>
    </location>
</feature>
<evidence type="ECO:0000259" key="7">
    <source>
        <dbReference type="Pfam" id="PF01625"/>
    </source>
</evidence>
<keyword evidence="2 6" id="KW-0560">Oxidoreductase</keyword>
<dbReference type="NCBIfam" id="TIGR00401">
    <property type="entry name" value="msrA"/>
    <property type="match status" value="1"/>
</dbReference>
<comment type="function">
    <text evidence="3 6">Has an important function as a repair enzyme for proteins that have been inactivated by oxidation. Catalyzes the reversible oxidation-reduction of methionine sulfoxide in proteins to methionine.</text>
</comment>
<evidence type="ECO:0000313" key="8">
    <source>
        <dbReference type="EMBL" id="MET3109936.1"/>
    </source>
</evidence>
<feature type="domain" description="Peptide methionine sulphoxide reductase MsrA" evidence="7">
    <location>
        <begin position="3"/>
        <end position="154"/>
    </location>
</feature>
<dbReference type="RefSeq" id="WP_230820750.1">
    <property type="nucleotide sequence ID" value="NZ_JAJNCU010000001.1"/>
</dbReference>
<dbReference type="Gene3D" id="3.30.1060.10">
    <property type="entry name" value="Peptide methionine sulphoxide reductase MsrA"/>
    <property type="match status" value="1"/>
</dbReference>
<protein>
    <recommendedName>
        <fullName evidence="6">Peptide methionine sulfoxide reductase MsrA</fullName>
        <shortName evidence="6">Protein-methionine-S-oxide reductase</shortName>
        <ecNumber evidence="6">1.8.4.11</ecNumber>
    </recommendedName>
    <alternativeName>
        <fullName evidence="6">Peptide-methionine (S)-S-oxide reductase</fullName>
        <shortName evidence="6">Peptide Met(O) reductase</shortName>
    </alternativeName>
</protein>
<comment type="catalytic activity">
    <reaction evidence="4 6">
        <text>L-methionyl-[protein] + [thioredoxin]-disulfide + H2O = L-methionyl-(S)-S-oxide-[protein] + [thioredoxin]-dithiol</text>
        <dbReference type="Rhea" id="RHEA:14217"/>
        <dbReference type="Rhea" id="RHEA-COMP:10698"/>
        <dbReference type="Rhea" id="RHEA-COMP:10700"/>
        <dbReference type="Rhea" id="RHEA-COMP:12313"/>
        <dbReference type="Rhea" id="RHEA-COMP:12315"/>
        <dbReference type="ChEBI" id="CHEBI:15377"/>
        <dbReference type="ChEBI" id="CHEBI:16044"/>
        <dbReference type="ChEBI" id="CHEBI:29950"/>
        <dbReference type="ChEBI" id="CHEBI:44120"/>
        <dbReference type="ChEBI" id="CHEBI:50058"/>
        <dbReference type="EC" id="1.8.4.11"/>
    </reaction>
</comment>
<comment type="catalytic activity">
    <reaction evidence="5 6">
        <text>[thioredoxin]-disulfide + L-methionine + H2O = L-methionine (S)-S-oxide + [thioredoxin]-dithiol</text>
        <dbReference type="Rhea" id="RHEA:19993"/>
        <dbReference type="Rhea" id="RHEA-COMP:10698"/>
        <dbReference type="Rhea" id="RHEA-COMP:10700"/>
        <dbReference type="ChEBI" id="CHEBI:15377"/>
        <dbReference type="ChEBI" id="CHEBI:29950"/>
        <dbReference type="ChEBI" id="CHEBI:50058"/>
        <dbReference type="ChEBI" id="CHEBI:57844"/>
        <dbReference type="ChEBI" id="CHEBI:58772"/>
        <dbReference type="EC" id="1.8.4.11"/>
    </reaction>
</comment>
<dbReference type="PANTHER" id="PTHR43774:SF1">
    <property type="entry name" value="PEPTIDE METHIONINE SULFOXIDE REDUCTASE MSRA 2"/>
    <property type="match status" value="1"/>
</dbReference>
<evidence type="ECO:0000313" key="9">
    <source>
        <dbReference type="Proteomes" id="UP001549019"/>
    </source>
</evidence>
<gene>
    <name evidence="6" type="primary">msrA</name>
    <name evidence="8" type="ORF">ABHD89_000324</name>
</gene>
<comment type="caution">
    <text evidence="8">The sequence shown here is derived from an EMBL/GenBank/DDBJ whole genome shotgun (WGS) entry which is preliminary data.</text>
</comment>
<dbReference type="HAMAP" id="MF_01401">
    <property type="entry name" value="MsrA"/>
    <property type="match status" value="1"/>
</dbReference>
<evidence type="ECO:0000256" key="3">
    <source>
        <dbReference type="ARBA" id="ARBA00024679"/>
    </source>
</evidence>
<dbReference type="Pfam" id="PF01625">
    <property type="entry name" value="PMSR"/>
    <property type="match status" value="1"/>
</dbReference>